<dbReference type="HOGENOM" id="CLU_002157_1_2_3"/>
<dbReference type="OrthoDB" id="9768323at2"/>
<dbReference type="KEGG" id="gvi:gll2098"/>
<dbReference type="Pfam" id="PF19278">
    <property type="entry name" value="Hydant_A_C"/>
    <property type="match status" value="1"/>
</dbReference>
<accession>Q7NIT4</accession>
<dbReference type="Proteomes" id="UP000000557">
    <property type="component" value="Chromosome"/>
</dbReference>
<dbReference type="Pfam" id="PF01968">
    <property type="entry name" value="Hydantoinase_A"/>
    <property type="match status" value="1"/>
</dbReference>
<proteinExistence type="predicted"/>
<dbReference type="GO" id="GO:0017168">
    <property type="term" value="F:5-oxoprolinase (ATP-hydrolyzing) activity"/>
    <property type="evidence" value="ECO:0000318"/>
    <property type="project" value="GO_Central"/>
</dbReference>
<dbReference type="GO" id="GO:0006749">
    <property type="term" value="P:glutathione metabolic process"/>
    <property type="evidence" value="ECO:0000318"/>
    <property type="project" value="GO_Central"/>
</dbReference>
<gene>
    <name evidence="4" type="ordered locus">gll2098</name>
</gene>
<evidence type="ECO:0000313" key="5">
    <source>
        <dbReference type="Proteomes" id="UP000000557"/>
    </source>
</evidence>
<dbReference type="PANTHER" id="PTHR11365:SF23">
    <property type="entry name" value="HYPOTHETICAL 5-OXOPROLINASE (EUROFUNG)-RELATED"/>
    <property type="match status" value="1"/>
</dbReference>
<dbReference type="InterPro" id="IPR045079">
    <property type="entry name" value="Oxoprolinase-like"/>
</dbReference>
<evidence type="ECO:0000259" key="1">
    <source>
        <dbReference type="Pfam" id="PF01968"/>
    </source>
</evidence>
<dbReference type="InParanoid" id="Q7NIT4"/>
<dbReference type="InterPro" id="IPR002821">
    <property type="entry name" value="Hydantoinase_A"/>
</dbReference>
<feature type="domain" description="Acetophenone carboxylase-like C-terminal" evidence="3">
    <location>
        <begin position="525"/>
        <end position="659"/>
    </location>
</feature>
<dbReference type="InterPro" id="IPR008040">
    <property type="entry name" value="Hydant_A_N"/>
</dbReference>
<sequence length="676" mass="71377">MALTALGARGVGQIRLGVDVGGTFTDLVAVVEGTVITAKVPTTADQSEGVIEAFARTGLAGDAVGVFAHGMTVATNALLEGKGASTAFVTTEGFRDLLRIGRQNRPHLYDLTQPRPRPLVAREHCFTVRERMGPAGVVIPLENQELAVLVTKLEPLIAAGAIESVAVGFLFAFGHSEHEQAVARTLQKAFPQVHLSLSSEVAPEFREYERFSTTVVDAYLSPKLRYYLDRLVQRCRERQLPVPLIMQSSGGVTTIERARGAAALLSGPAGGVRGAAFVAAQSGFADVLTFDMGGTSTDVSLILRGRPQTSAEAVVVGYPVRLPQIDIHTVSAGGGSVAWADGGGALRVGPHSAGSIPGPAAYGRGGTEPTVTDANVFLGYLADGAVLGGALQIDKSAATAALERLADKLGLGVERTAVGIRAVANAHMVAALRVMSVERGIDPRALALLAFGGAGPMHGCDLAAHLGIWRVLVPEAGGVLSALGLAVSPLRRDFSRAVLRRLSDLDEPWRSEFTALAAQVPPELAERAYFADVHYRGQSFELTVPVDLEQNLEAVAATFHEAHARRYGWSDPAQAIELVQARLVATEPVALPELSAEAGDQDGPPAERLAWFDGDFQPVPVYDRTRLGPLSRLEGPALIEMPEATVVVPLGWQGVIDQCGTLILEFQTAREDVQIG</sequence>
<name>Q7NIT4_GLOVI</name>
<dbReference type="EnsemblBacteria" id="BAC90039">
    <property type="protein sequence ID" value="BAC90039"/>
    <property type="gene ID" value="BAC90039"/>
</dbReference>
<dbReference type="AlphaFoldDB" id="Q7NIT4"/>
<reference evidence="4 5" key="2">
    <citation type="journal article" date="2003" name="DNA Res.">
        <title>Complete genome structure of Gloeobacter violaceus PCC 7421, a cyanobacterium that lacks thylakoids (supplement).</title>
        <authorList>
            <person name="Nakamura Y."/>
            <person name="Kaneko T."/>
            <person name="Sato S."/>
            <person name="Mimuro M."/>
            <person name="Miyashita H."/>
            <person name="Tsuchiya T."/>
            <person name="Sasamoto S."/>
            <person name="Watanabe A."/>
            <person name="Kawashima K."/>
            <person name="Kishida Y."/>
            <person name="Kiyokawa C."/>
            <person name="Kohara M."/>
            <person name="Matsumoto M."/>
            <person name="Matsuno A."/>
            <person name="Nakazaki N."/>
            <person name="Shimpo S."/>
            <person name="Takeuchi C."/>
            <person name="Yamada M."/>
            <person name="Tabata S."/>
        </authorList>
    </citation>
    <scope>NUCLEOTIDE SEQUENCE [LARGE SCALE GENOMIC DNA]</scope>
    <source>
        <strain evidence="5">ATCC 29082 / PCC 7421</strain>
    </source>
</reference>
<organism evidence="4 5">
    <name type="scientific">Gloeobacter violaceus (strain ATCC 29082 / PCC 7421)</name>
    <dbReference type="NCBI Taxonomy" id="251221"/>
    <lineage>
        <taxon>Bacteria</taxon>
        <taxon>Bacillati</taxon>
        <taxon>Cyanobacteriota</taxon>
        <taxon>Cyanophyceae</taxon>
        <taxon>Gloeobacterales</taxon>
        <taxon>Gloeobacteraceae</taxon>
        <taxon>Gloeobacter</taxon>
    </lineage>
</organism>
<dbReference type="EMBL" id="BA000045">
    <property type="protein sequence ID" value="BAC90039.1"/>
    <property type="molecule type" value="Genomic_DNA"/>
</dbReference>
<feature type="domain" description="Hydantoinase A/oxoprolinase" evidence="1">
    <location>
        <begin position="210"/>
        <end position="492"/>
    </location>
</feature>
<dbReference type="STRING" id="251221.gene:10759592"/>
<dbReference type="PhylomeDB" id="Q7NIT4"/>
<feature type="domain" description="Hydantoinase/oxoprolinase N-terminal" evidence="2">
    <location>
        <begin position="15"/>
        <end position="188"/>
    </location>
</feature>
<evidence type="ECO:0000313" key="4">
    <source>
        <dbReference type="EMBL" id="BAC90039.1"/>
    </source>
</evidence>
<evidence type="ECO:0000259" key="2">
    <source>
        <dbReference type="Pfam" id="PF05378"/>
    </source>
</evidence>
<dbReference type="FunCoup" id="Q7NIT4">
    <property type="interactions" value="256"/>
</dbReference>
<dbReference type="InterPro" id="IPR049517">
    <property type="entry name" value="ACX-like_C"/>
</dbReference>
<dbReference type="Pfam" id="PF05378">
    <property type="entry name" value="Hydant_A_N"/>
    <property type="match status" value="1"/>
</dbReference>
<protein>
    <submittedName>
        <fullName evidence="4">Gll2098 protein</fullName>
    </submittedName>
</protein>
<dbReference type="PANTHER" id="PTHR11365">
    <property type="entry name" value="5-OXOPROLINASE RELATED"/>
    <property type="match status" value="1"/>
</dbReference>
<dbReference type="eggNOG" id="COG0145">
    <property type="taxonomic scope" value="Bacteria"/>
</dbReference>
<evidence type="ECO:0000259" key="3">
    <source>
        <dbReference type="Pfam" id="PF19278"/>
    </source>
</evidence>
<dbReference type="PATRIC" id="fig|251221.4.peg.2133"/>
<keyword evidence="5" id="KW-1185">Reference proteome</keyword>
<reference evidence="4 5" key="1">
    <citation type="journal article" date="2003" name="DNA Res.">
        <title>Complete genome structure of Gloeobacter violaceus PCC 7421, a cyanobacterium that lacks thylakoids.</title>
        <authorList>
            <person name="Nakamura Y."/>
            <person name="Kaneko T."/>
            <person name="Sato S."/>
            <person name="Mimuro M."/>
            <person name="Miyashita H."/>
            <person name="Tsuchiya T."/>
            <person name="Sasamoto S."/>
            <person name="Watanabe A."/>
            <person name="Kawashima K."/>
            <person name="Kishida Y."/>
            <person name="Kiyokawa C."/>
            <person name="Kohara M."/>
            <person name="Matsumoto M."/>
            <person name="Matsuno A."/>
            <person name="Nakazaki N."/>
            <person name="Shimpo S."/>
            <person name="Takeuchi C."/>
            <person name="Yamada M."/>
            <person name="Tabata S."/>
        </authorList>
    </citation>
    <scope>NUCLEOTIDE SEQUENCE [LARGE SCALE GENOMIC DNA]</scope>
    <source>
        <strain evidence="5">ATCC 29082 / PCC 7421</strain>
    </source>
</reference>
<dbReference type="GO" id="GO:0005829">
    <property type="term" value="C:cytosol"/>
    <property type="evidence" value="ECO:0000318"/>
    <property type="project" value="GO_Central"/>
</dbReference>